<dbReference type="Proteomes" id="UP000030758">
    <property type="component" value="Unassembled WGS sequence"/>
</dbReference>
<reference evidence="6 7" key="1">
    <citation type="journal article" date="2014" name="Nat. Genet.">
        <title>Genome and transcriptome of the porcine whipworm Trichuris suis.</title>
        <authorList>
            <person name="Jex A.R."/>
            <person name="Nejsum P."/>
            <person name="Schwarz E.M."/>
            <person name="Hu L."/>
            <person name="Young N.D."/>
            <person name="Hall R.S."/>
            <person name="Korhonen P.K."/>
            <person name="Liao S."/>
            <person name="Thamsborg S."/>
            <person name="Xia J."/>
            <person name="Xu P."/>
            <person name="Wang S."/>
            <person name="Scheerlinck J.P."/>
            <person name="Hofmann A."/>
            <person name="Sternberg P.W."/>
            <person name="Wang J."/>
            <person name="Gasser R.B."/>
        </authorList>
    </citation>
    <scope>NUCLEOTIDE SEQUENCE [LARGE SCALE GENOMIC DNA]</scope>
    <source>
        <strain evidence="6">DCEP-RM93F</strain>
        <strain evidence="5">DCEP-RM93M</strain>
    </source>
</reference>
<dbReference type="SUPFAM" id="SSF50494">
    <property type="entry name" value="Trypsin-like serine proteases"/>
    <property type="match status" value="3"/>
</dbReference>
<feature type="region of interest" description="Disordered" evidence="2">
    <location>
        <begin position="775"/>
        <end position="903"/>
    </location>
</feature>
<proteinExistence type="predicted"/>
<dbReference type="PANTHER" id="PTHR24253:SF153">
    <property type="entry name" value="SERINE PROTEASE HEPSIN"/>
    <property type="match status" value="1"/>
</dbReference>
<keyword evidence="7" id="KW-1185">Reference proteome</keyword>
<feature type="region of interest" description="Disordered" evidence="2">
    <location>
        <begin position="699"/>
        <end position="719"/>
    </location>
</feature>
<feature type="compositionally biased region" description="Low complexity" evidence="2">
    <location>
        <begin position="822"/>
        <end position="839"/>
    </location>
</feature>
<dbReference type="Pfam" id="PF00089">
    <property type="entry name" value="Trypsin"/>
    <property type="match status" value="3"/>
</dbReference>
<dbReference type="SMR" id="A0A085MVK4"/>
<feature type="domain" description="Peptidase S1" evidence="4">
    <location>
        <begin position="359"/>
        <end position="607"/>
    </location>
</feature>
<feature type="region of interest" description="Disordered" evidence="2">
    <location>
        <begin position="293"/>
        <end position="346"/>
    </location>
</feature>
<dbReference type="EMBL" id="KL367630">
    <property type="protein sequence ID" value="KFD61250.1"/>
    <property type="molecule type" value="Genomic_DNA"/>
</dbReference>
<dbReference type="PROSITE" id="PS50240">
    <property type="entry name" value="TRYPSIN_DOM"/>
    <property type="match status" value="3"/>
</dbReference>
<feature type="compositionally biased region" description="Polar residues" evidence="2">
    <location>
        <begin position="787"/>
        <end position="799"/>
    </location>
</feature>
<evidence type="ECO:0000256" key="3">
    <source>
        <dbReference type="SAM" id="SignalP"/>
    </source>
</evidence>
<dbReference type="InterPro" id="IPR009003">
    <property type="entry name" value="Peptidase_S1_PA"/>
</dbReference>
<evidence type="ECO:0000259" key="4">
    <source>
        <dbReference type="PROSITE" id="PS50240"/>
    </source>
</evidence>
<protein>
    <recommendedName>
        <fullName evidence="4">Peptidase S1 domain-containing protein</fullName>
    </recommendedName>
</protein>
<organism evidence="6">
    <name type="scientific">Trichuris suis</name>
    <name type="common">pig whipworm</name>
    <dbReference type="NCBI Taxonomy" id="68888"/>
    <lineage>
        <taxon>Eukaryota</taxon>
        <taxon>Metazoa</taxon>
        <taxon>Ecdysozoa</taxon>
        <taxon>Nematoda</taxon>
        <taxon>Enoplea</taxon>
        <taxon>Dorylaimia</taxon>
        <taxon>Trichinellida</taxon>
        <taxon>Trichuridae</taxon>
        <taxon>Trichuris</taxon>
    </lineage>
</organism>
<dbReference type="Gene3D" id="2.40.10.10">
    <property type="entry name" value="Trypsin-like serine proteases"/>
    <property type="match status" value="3"/>
</dbReference>
<feature type="domain" description="Peptidase S1" evidence="4">
    <location>
        <begin position="1052"/>
        <end position="1312"/>
    </location>
</feature>
<feature type="region of interest" description="Disordered" evidence="2">
    <location>
        <begin position="926"/>
        <end position="948"/>
    </location>
</feature>
<evidence type="ECO:0000313" key="7">
    <source>
        <dbReference type="Proteomes" id="UP000030764"/>
    </source>
</evidence>
<feature type="signal peptide" evidence="3">
    <location>
        <begin position="1"/>
        <end position="23"/>
    </location>
</feature>
<feature type="compositionally biased region" description="Pro residues" evidence="2">
    <location>
        <begin position="854"/>
        <end position="866"/>
    </location>
</feature>
<dbReference type="Proteomes" id="UP000030764">
    <property type="component" value="Unassembled WGS sequence"/>
</dbReference>
<evidence type="ECO:0000256" key="1">
    <source>
        <dbReference type="ARBA" id="ARBA00023157"/>
    </source>
</evidence>
<evidence type="ECO:0000313" key="6">
    <source>
        <dbReference type="EMBL" id="KFD61250.1"/>
    </source>
</evidence>
<evidence type="ECO:0000256" key="2">
    <source>
        <dbReference type="SAM" id="MobiDB-lite"/>
    </source>
</evidence>
<dbReference type="GO" id="GO:0006508">
    <property type="term" value="P:proteolysis"/>
    <property type="evidence" value="ECO:0007669"/>
    <property type="project" value="InterPro"/>
</dbReference>
<keyword evidence="1" id="KW-1015">Disulfide bond</keyword>
<dbReference type="InterPro" id="IPR001254">
    <property type="entry name" value="Trypsin_dom"/>
</dbReference>
<dbReference type="GO" id="GO:0004252">
    <property type="term" value="F:serine-type endopeptidase activity"/>
    <property type="evidence" value="ECO:0007669"/>
    <property type="project" value="InterPro"/>
</dbReference>
<feature type="compositionally biased region" description="Polar residues" evidence="2">
    <location>
        <begin position="891"/>
        <end position="900"/>
    </location>
</feature>
<gene>
    <name evidence="5" type="ORF">M513_00573</name>
    <name evidence="6" type="ORF">M514_00573</name>
</gene>
<feature type="chain" id="PRO_5007379485" description="Peptidase S1 domain-containing protein" evidence="3">
    <location>
        <begin position="24"/>
        <end position="1312"/>
    </location>
</feature>
<feature type="compositionally biased region" description="Low complexity" evidence="2">
    <location>
        <begin position="699"/>
        <end position="715"/>
    </location>
</feature>
<dbReference type="InterPro" id="IPR043504">
    <property type="entry name" value="Peptidase_S1_PA_chymotrypsin"/>
</dbReference>
<feature type="compositionally biased region" description="Pro residues" evidence="2">
    <location>
        <begin position="800"/>
        <end position="810"/>
    </location>
</feature>
<accession>A0A085MVK4</accession>
<feature type="domain" description="Peptidase S1" evidence="4">
    <location>
        <begin position="31"/>
        <end position="288"/>
    </location>
</feature>
<dbReference type="SMART" id="SM00020">
    <property type="entry name" value="Tryp_SPc"/>
    <property type="match status" value="1"/>
</dbReference>
<feature type="compositionally biased region" description="Basic and acidic residues" evidence="2">
    <location>
        <begin position="299"/>
        <end position="324"/>
    </location>
</feature>
<name>A0A085MVK4_9BILA</name>
<sequence>MQLLNPRALGVLLFCLAFYHSEGAGCGLPKEYGGEPISYYFQSEKIPFPWSVAITNNLRQFRCLGSIIPENYAGSAQKNGSTLILTAGSCFRNKVFKGWGSASSYRAFAGIERYHFFGIGATKASVKNIRILPLYTGNEYMWYGVALVILNKPFIFNKRISPVCISKHHLPPDAKRCFVSTYINSKLDEEGVNLVPGSQCDFGQFPELKNVDGVCSIHQHANIDKSFGGPLTCIVDDKAYQFGIYLSQMVVKDMFRKDPVALHYYGHFSKLLSRDPQIENDLIELGIKSSTSPTGITEAETKEPAEIIEDKNPVNTKVPEKSVDVPEPSRPVQPVAPSSNEKRSRCGDTSFFERTLESYVEGNASREIFPWNVFIATRTRGIVRCIGSLIHSGEIESSANASDIVLTAGDCFRRYSYSTCITKTNLVVYAGSSNYAWYSRKGIKVSIETSRSYGISGKSGESWNEIALLRLRKSLTTNNKVIPVCLAPREELPPFDAVCYVTYYDRNEHRVDEEPVVLTTQRRCPVESSEKRSNSPGLCTLEDPPKHHVQLGAPMVCIVKGRAYQYGVYLRQLSLEINTKASQKLGYYAEMSIVHSILLGEIASGSDVEKVVTVPKADIPKPEREPSRPTWPVVKPLPEAIIITPQTPGYESISASSSSQEVPESSKTIDFPYQILPSPTNKLDQMPVFPVKPPMNVISKSSSTSLSTSKSRSSSAEQSIEEITELHVQPVRPTPEAESPVLKKNETVIIVKFPALKYPKFVPRKEVEDESVIVLPPGSSETKDSDVPTTTAVYVSTPSPERPQPVPSTPAPVKLESHLESSAHSMSTSSSLSSSASASGEIIKSPGIEEIPAFPSPAVQPSPAPIAPEATAKPDNIPAFPTPCVRPGQIPASQNPSVNQRPIPVIRCPSTKPPIPSKPSCLLPREAGSASTRPNGITICPNRPSGEGSPVQAVLLPTPLPSQIYLSTSSESAERLTVPSLKHYDISTRTISVHEHILVRDKISTESSAAARISSAYADESFNSAETTRTSGEQISEAIFSSQLHSTVYTPILEETSLNYLDENVRPYVSRITSRRLPGAVAVHIFDASEKSSSKACSGSLIVKRGQVYADEVVTAARCVWPQIAEKYNVYVGSLLPRQVTETNFQKTVVSVESIRTLPLFTGASYLRSIGAAVLKLKHKVKVSLGVQYFPLANPETGPTPRMRCFVSGVCKHGLPVRVQYQLLSPLDCRRRLGFPFLPSLYYCGIGRKDILEFPSGAPLVCDFFGTWVQFGVYDYAPASARVDHFGNADDQSVNEVAIFMRVNGTSADGRK</sequence>
<dbReference type="EMBL" id="KL363184">
    <property type="protein sequence ID" value="KFD58347.1"/>
    <property type="molecule type" value="Genomic_DNA"/>
</dbReference>
<keyword evidence="3" id="KW-0732">Signal</keyword>
<evidence type="ECO:0000313" key="5">
    <source>
        <dbReference type="EMBL" id="KFD58347.1"/>
    </source>
</evidence>
<dbReference type="PANTHER" id="PTHR24253">
    <property type="entry name" value="TRANSMEMBRANE PROTEASE SERINE"/>
    <property type="match status" value="1"/>
</dbReference>